<feature type="transmembrane region" description="Helical" evidence="12">
    <location>
        <begin position="216"/>
        <end position="234"/>
    </location>
</feature>
<feature type="region of interest" description="Disordered" evidence="11">
    <location>
        <begin position="41"/>
        <end position="72"/>
    </location>
</feature>
<sequence>MGELGIEVVDCVSDSSTPYYPKSSLISFDQYSSVQVLPISDSSPTTTPLDSNSLPSSSSSSSSPNDEHAQTQNPMEAWLPLTESRNANIFSAIFQLLCSGIGFQALLLPLAFASLGWVWGCISLVAAFTWQLYTTWLLVELHESASGGARTSRYLQLAISAFGTKLGKLLSIFPVMYLSGGTCVMLIITGGRTMQLLFNTLCGAHCQAKSLSGSEWFLVFTCIAIALALLLPNLNSVSRASLIGAITAIMCCTLLWAHSLRKDRPSDITYKPLAAEGQSDVERFGGVFNALGIIVLAFRGHNVVLEIQGTLPSNSKKPSRKTMWWAVKISYIQIAMCLFPLAVAGFWAHGNKVPSDGSILTVISQFYGQDTSKSMMILIYVLLIINCLCTFQIYAMVVFDNLEFTYISSKKQRCSRWLRSVLRIGFGGLAFLIAVAFPFLGSLALLIGGMTLPLAYAYPCFMWIAIKKPSSKSAMWSVNVGLGCLGLVLSILLVVAAICNLADKGLNANFFYP</sequence>
<feature type="transmembrane region" description="Helical" evidence="12">
    <location>
        <begin position="446"/>
        <end position="466"/>
    </location>
</feature>
<dbReference type="InterPro" id="IPR013057">
    <property type="entry name" value="AA_transpt_TM"/>
</dbReference>
<name>A0A8K0DP79_9ROSA</name>
<comment type="function">
    <text evidence="10">Carrier protein involved in proton-driven auxin influx. Mediates the formation of auxin gradient from developing leaves (site of auxin biosynthesis) to tips by contributing to the loading of auxin in vascular tissues and facilitating acropetal (base to tip) auxin transport within inner tissues of the root apex, and basipetal (tip to base) auxin transport within outer tissues of the root apex. May be involved in lateral roots and nodules formation.</text>
</comment>
<evidence type="ECO:0000313" key="15">
    <source>
        <dbReference type="Proteomes" id="UP000796880"/>
    </source>
</evidence>
<evidence type="ECO:0000256" key="8">
    <source>
        <dbReference type="ARBA" id="ARBA00023136"/>
    </source>
</evidence>
<keyword evidence="3" id="KW-0813">Transport</keyword>
<dbReference type="GO" id="GO:0015293">
    <property type="term" value="F:symporter activity"/>
    <property type="evidence" value="ECO:0007669"/>
    <property type="project" value="UniProtKB-KW"/>
</dbReference>
<gene>
    <name evidence="14" type="ORF">FNV43_RR21893</name>
</gene>
<dbReference type="EMBL" id="VOIH02000010">
    <property type="protein sequence ID" value="KAF3434807.1"/>
    <property type="molecule type" value="Genomic_DNA"/>
</dbReference>
<evidence type="ECO:0000256" key="9">
    <source>
        <dbReference type="ARBA" id="ARBA00023294"/>
    </source>
</evidence>
<feature type="transmembrane region" description="Helical" evidence="12">
    <location>
        <begin position="169"/>
        <end position="188"/>
    </location>
</feature>
<feature type="transmembrane region" description="Helical" evidence="12">
    <location>
        <begin position="478"/>
        <end position="498"/>
    </location>
</feature>
<evidence type="ECO:0000256" key="5">
    <source>
        <dbReference type="ARBA" id="ARBA00022847"/>
    </source>
</evidence>
<evidence type="ECO:0000256" key="1">
    <source>
        <dbReference type="ARBA" id="ARBA00004127"/>
    </source>
</evidence>
<dbReference type="PANTHER" id="PTHR48017">
    <property type="entry name" value="OS05G0424000 PROTEIN-RELATED"/>
    <property type="match status" value="1"/>
</dbReference>
<keyword evidence="4 12" id="KW-0812">Transmembrane</keyword>
<keyword evidence="15" id="KW-1185">Reference proteome</keyword>
<proteinExistence type="inferred from homology"/>
<dbReference type="OrthoDB" id="40134at2759"/>
<evidence type="ECO:0000259" key="13">
    <source>
        <dbReference type="Pfam" id="PF01490"/>
    </source>
</evidence>
<comment type="caution">
    <text evidence="14">The sequence shown here is derived from an EMBL/GenBank/DDBJ whole genome shotgun (WGS) entry which is preliminary data.</text>
</comment>
<protein>
    <recommendedName>
        <fullName evidence="13">Amino acid transporter transmembrane domain-containing protein</fullName>
    </recommendedName>
</protein>
<keyword evidence="9" id="KW-0927">Auxin signaling pathway</keyword>
<dbReference type="Pfam" id="PF01490">
    <property type="entry name" value="Aa_trans"/>
    <property type="match status" value="1"/>
</dbReference>
<keyword evidence="8 12" id="KW-0472">Membrane</keyword>
<comment type="similarity">
    <text evidence="2">Belongs to the amino acid/polyamine transporter 2 family. Amino acid/auxin permease (AAAP) (TC 2.A.18.1) subfamily.</text>
</comment>
<evidence type="ECO:0000256" key="7">
    <source>
        <dbReference type="ARBA" id="ARBA00022989"/>
    </source>
</evidence>
<comment type="subcellular location">
    <subcellularLocation>
        <location evidence="1">Endomembrane system</location>
        <topology evidence="1">Multi-pass membrane protein</topology>
    </subcellularLocation>
</comment>
<keyword evidence="6" id="KW-0029">Amino-acid transport</keyword>
<dbReference type="AlphaFoldDB" id="A0A8K0DP79"/>
<feature type="transmembrane region" description="Helical" evidence="12">
    <location>
        <begin position="377"/>
        <end position="399"/>
    </location>
</feature>
<feature type="compositionally biased region" description="Low complexity" evidence="11">
    <location>
        <begin position="41"/>
        <end position="64"/>
    </location>
</feature>
<evidence type="ECO:0000256" key="12">
    <source>
        <dbReference type="SAM" id="Phobius"/>
    </source>
</evidence>
<feature type="transmembrane region" description="Helical" evidence="12">
    <location>
        <begin position="420"/>
        <end position="440"/>
    </location>
</feature>
<dbReference type="GO" id="GO:0012505">
    <property type="term" value="C:endomembrane system"/>
    <property type="evidence" value="ECO:0007669"/>
    <property type="project" value="UniProtKB-SubCell"/>
</dbReference>
<keyword evidence="7 12" id="KW-1133">Transmembrane helix</keyword>
<reference evidence="14" key="1">
    <citation type="submission" date="2020-03" db="EMBL/GenBank/DDBJ databases">
        <title>A high-quality chromosome-level genome assembly of a woody plant with both climbing and erect habits, Rhamnella rubrinervis.</title>
        <authorList>
            <person name="Lu Z."/>
            <person name="Yang Y."/>
            <person name="Zhu X."/>
            <person name="Sun Y."/>
        </authorList>
    </citation>
    <scope>NUCLEOTIDE SEQUENCE</scope>
    <source>
        <strain evidence="14">BYM</strain>
        <tissue evidence="14">Leaf</tissue>
    </source>
</reference>
<feature type="transmembrane region" description="Helical" evidence="12">
    <location>
        <begin position="325"/>
        <end position="348"/>
    </location>
</feature>
<dbReference type="GO" id="GO:0006865">
    <property type="term" value="P:amino acid transport"/>
    <property type="evidence" value="ECO:0007669"/>
    <property type="project" value="UniProtKB-KW"/>
</dbReference>
<feature type="transmembrane region" description="Helical" evidence="12">
    <location>
        <begin position="240"/>
        <end position="257"/>
    </location>
</feature>
<evidence type="ECO:0000256" key="4">
    <source>
        <dbReference type="ARBA" id="ARBA00022692"/>
    </source>
</evidence>
<feature type="domain" description="Amino acid transporter transmembrane" evidence="13">
    <location>
        <begin position="86"/>
        <end position="498"/>
    </location>
</feature>
<dbReference type="Proteomes" id="UP000796880">
    <property type="component" value="Unassembled WGS sequence"/>
</dbReference>
<dbReference type="GO" id="GO:0009734">
    <property type="term" value="P:auxin-activated signaling pathway"/>
    <property type="evidence" value="ECO:0007669"/>
    <property type="project" value="UniProtKB-KW"/>
</dbReference>
<keyword evidence="5" id="KW-0769">Symport</keyword>
<accession>A0A8K0DP79</accession>
<feature type="transmembrane region" description="Helical" evidence="12">
    <location>
        <begin position="115"/>
        <end position="133"/>
    </location>
</feature>
<feature type="transmembrane region" description="Helical" evidence="12">
    <location>
        <begin position="89"/>
        <end position="108"/>
    </location>
</feature>
<evidence type="ECO:0000256" key="10">
    <source>
        <dbReference type="ARBA" id="ARBA00045588"/>
    </source>
</evidence>
<evidence type="ECO:0000256" key="11">
    <source>
        <dbReference type="SAM" id="MobiDB-lite"/>
    </source>
</evidence>
<evidence type="ECO:0000256" key="6">
    <source>
        <dbReference type="ARBA" id="ARBA00022970"/>
    </source>
</evidence>
<evidence type="ECO:0000313" key="14">
    <source>
        <dbReference type="EMBL" id="KAF3434807.1"/>
    </source>
</evidence>
<evidence type="ECO:0000256" key="2">
    <source>
        <dbReference type="ARBA" id="ARBA00005590"/>
    </source>
</evidence>
<organism evidence="14 15">
    <name type="scientific">Rhamnella rubrinervis</name>
    <dbReference type="NCBI Taxonomy" id="2594499"/>
    <lineage>
        <taxon>Eukaryota</taxon>
        <taxon>Viridiplantae</taxon>
        <taxon>Streptophyta</taxon>
        <taxon>Embryophyta</taxon>
        <taxon>Tracheophyta</taxon>
        <taxon>Spermatophyta</taxon>
        <taxon>Magnoliopsida</taxon>
        <taxon>eudicotyledons</taxon>
        <taxon>Gunneridae</taxon>
        <taxon>Pentapetalae</taxon>
        <taxon>rosids</taxon>
        <taxon>fabids</taxon>
        <taxon>Rosales</taxon>
        <taxon>Rhamnaceae</taxon>
        <taxon>rhamnoid group</taxon>
        <taxon>Rhamneae</taxon>
        <taxon>Rhamnella</taxon>
    </lineage>
</organism>
<evidence type="ECO:0000256" key="3">
    <source>
        <dbReference type="ARBA" id="ARBA00022448"/>
    </source>
</evidence>